<dbReference type="GO" id="GO:0005524">
    <property type="term" value="F:ATP binding"/>
    <property type="evidence" value="ECO:0007669"/>
    <property type="project" value="InterPro"/>
</dbReference>
<dbReference type="Pfam" id="PF00485">
    <property type="entry name" value="PRK"/>
    <property type="match status" value="1"/>
</dbReference>
<evidence type="ECO:0000313" key="2">
    <source>
        <dbReference type="EMBL" id="ELQ41728.1"/>
    </source>
</evidence>
<organism evidence="2">
    <name type="scientific">Pyricularia oryzae (strain Y34)</name>
    <name type="common">Rice blast fungus</name>
    <name type="synonym">Magnaporthe oryzae</name>
    <dbReference type="NCBI Taxonomy" id="1143189"/>
    <lineage>
        <taxon>Eukaryota</taxon>
        <taxon>Fungi</taxon>
        <taxon>Dikarya</taxon>
        <taxon>Ascomycota</taxon>
        <taxon>Pezizomycotina</taxon>
        <taxon>Sordariomycetes</taxon>
        <taxon>Sordariomycetidae</taxon>
        <taxon>Magnaporthales</taxon>
        <taxon>Pyriculariaceae</taxon>
        <taxon>Pyricularia</taxon>
    </lineage>
</organism>
<dbReference type="GO" id="GO:0016301">
    <property type="term" value="F:kinase activity"/>
    <property type="evidence" value="ECO:0007669"/>
    <property type="project" value="InterPro"/>
</dbReference>
<sequence>MAKSPEPNDTITTRYHYSPPWADLSIIGVAGSSGSGKSSISDAIVRKLNLPICGWLTHSYKHQDSFYKSLDAESSKKAFANEYDFDAPDAIDFDALVNLLRDLKAGFSAKKTQMCASPVVLSETFETEGEM</sequence>
<dbReference type="InterPro" id="IPR006083">
    <property type="entry name" value="PRK/URK"/>
</dbReference>
<feature type="domain" description="Phosphoribulokinase/uridine kinase" evidence="1">
    <location>
        <begin position="26"/>
        <end position="111"/>
    </location>
</feature>
<gene>
    <name evidence="2" type="ORF">OOU_Y34scaffold00255g26</name>
</gene>
<dbReference type="PANTHER" id="PTHR10285">
    <property type="entry name" value="URIDINE KINASE"/>
    <property type="match status" value="1"/>
</dbReference>
<dbReference type="SUPFAM" id="SSF52540">
    <property type="entry name" value="P-loop containing nucleoside triphosphate hydrolases"/>
    <property type="match status" value="1"/>
</dbReference>
<name>A0AA97P488_PYRO3</name>
<dbReference type="Gene3D" id="3.40.50.300">
    <property type="entry name" value="P-loop containing nucleotide triphosphate hydrolases"/>
    <property type="match status" value="1"/>
</dbReference>
<dbReference type="Proteomes" id="UP000011086">
    <property type="component" value="Unassembled WGS sequence"/>
</dbReference>
<dbReference type="AlphaFoldDB" id="A0AA97P488"/>
<accession>A0AA97P488</accession>
<evidence type="ECO:0000259" key="1">
    <source>
        <dbReference type="Pfam" id="PF00485"/>
    </source>
</evidence>
<protein>
    <recommendedName>
        <fullName evidence="1">Phosphoribulokinase/uridine kinase domain-containing protein</fullName>
    </recommendedName>
</protein>
<dbReference type="EMBL" id="JH793720">
    <property type="protein sequence ID" value="ELQ41728.1"/>
    <property type="molecule type" value="Genomic_DNA"/>
</dbReference>
<dbReference type="InterPro" id="IPR027417">
    <property type="entry name" value="P-loop_NTPase"/>
</dbReference>
<reference evidence="2" key="1">
    <citation type="journal article" date="2012" name="PLoS Genet.">
        <title>Comparative analysis of the genomes of two field isolates of the rice blast fungus Magnaporthe oryzae.</title>
        <authorList>
            <person name="Xue M."/>
            <person name="Yang J."/>
            <person name="Li Z."/>
            <person name="Hu S."/>
            <person name="Yao N."/>
            <person name="Dean R.A."/>
            <person name="Zhao W."/>
            <person name="Shen M."/>
            <person name="Zhang H."/>
            <person name="Li C."/>
            <person name="Liu L."/>
            <person name="Cao L."/>
            <person name="Xu X."/>
            <person name="Xing Y."/>
            <person name="Hsiang T."/>
            <person name="Zhang Z."/>
            <person name="Xu J.R."/>
            <person name="Peng Y.L."/>
        </authorList>
    </citation>
    <scope>NUCLEOTIDE SEQUENCE</scope>
    <source>
        <strain evidence="2">Y34</strain>
    </source>
</reference>
<proteinExistence type="predicted"/>